<dbReference type="CDD" id="cd04601">
    <property type="entry name" value="CBS_pair_IMPDH"/>
    <property type="match status" value="1"/>
</dbReference>
<evidence type="ECO:0000256" key="3">
    <source>
        <dbReference type="ARBA" id="ARBA00022749"/>
    </source>
</evidence>
<evidence type="ECO:0000256" key="12">
    <source>
        <dbReference type="HAMAP-Rule" id="MF_03156"/>
    </source>
</evidence>
<dbReference type="UniPathway" id="UPA00601">
    <property type="reaction ID" value="UER00295"/>
</dbReference>
<dbReference type="EC" id="1.1.1.205" evidence="12"/>
<evidence type="ECO:0000256" key="14">
    <source>
        <dbReference type="SAM" id="MobiDB-lite"/>
    </source>
</evidence>
<dbReference type="Pfam" id="PF00478">
    <property type="entry name" value="IMPDH"/>
    <property type="match status" value="1"/>
</dbReference>
<comment type="subcellular location">
    <subcellularLocation>
        <location evidence="12">Cytoplasm</location>
    </subcellularLocation>
    <subcellularLocation>
        <location evidence="12">Nucleus</location>
    </subcellularLocation>
</comment>
<sequence length="622" mass="67612">MEGHSYERFADGERDSYQIDYRRIVGDTEPARPWLSPRDPDHHFHGPFGHNTPHGHGHGHETAAQRYSATRIQAGYEPESMADYLISGGTGYVPEDGLTAQQLFAIGDGLTYNDFLILPGFIDFTSDEVDLTSALTRKITLKTPLISSPMDTVTESSMAIAMALMGGIGIIHHNCTPEFQANEVRKVKKFEQGFITDPVVMSPRHTVGDVFEAKVRHGFSGIPVTETGKMGSKLVGIVTSRDIDFLSEKDYDRPLEEAMTKRDDLVVAPAGVTLKEANDILQRSKKGKLPIVNDSDELVAIIARTDLKKNREYPLASKDSRKQLLCGAAIGTREDDKYRLDLLVQAGVDVVVLDSSQGNSVFQISMINYIKQKYPELQVVGGNVMACGRPQGTSVYKVAEYARRFGVPVIADGGIQTVGHVVKALALGASTVMMGSLLAATTEAPGEYFFSDGVRLKKYRGMGSLDAMEKNSGSQKRYFSEGDKVKVAQGVSGSVQDKGSIHKFVPYLIAGIQHGCQDIGAKSLSILRSMMYSGELKFEKRTMSAQVEGGVHGLHSAPYAVLPCSVTAPAAIRQSLTERSGHTGAETDKGFVLETFNSMITRSGYTEGGSRGRATLSVTKHN</sequence>
<keyword evidence="8 12" id="KW-0539">Nucleus</keyword>
<keyword evidence="12" id="KW-0630">Potassium</keyword>
<dbReference type="GO" id="GO:0006183">
    <property type="term" value="P:GTP biosynthetic process"/>
    <property type="evidence" value="ECO:0007669"/>
    <property type="project" value="TreeGrafter"/>
</dbReference>
<keyword evidence="4 12" id="KW-0658">Purine biosynthesis</keyword>
<evidence type="ECO:0000256" key="7">
    <source>
        <dbReference type="ARBA" id="ARBA00023122"/>
    </source>
</evidence>
<feature type="binding site" evidence="12">
    <location>
        <position position="544"/>
    </location>
    <ligand>
        <name>K(+)</name>
        <dbReference type="ChEBI" id="CHEBI:29103"/>
        <note>ligand shared between two tetrameric partners</note>
    </ligand>
</feature>
<dbReference type="PROSITE" id="PS51371">
    <property type="entry name" value="CBS"/>
    <property type="match status" value="2"/>
</dbReference>
<comment type="caution">
    <text evidence="12">Lacks conserved residue(s) required for the propagation of feature annotation.</text>
</comment>
<dbReference type="SUPFAM" id="SSF51412">
    <property type="entry name" value="Inosine monophosphate dehydrogenase (IMPDH)"/>
    <property type="match status" value="2"/>
</dbReference>
<keyword evidence="12" id="KW-0963">Cytoplasm</keyword>
<comment type="similarity">
    <text evidence="12">Belongs to the IMPDH/GMPR family.</text>
</comment>
<dbReference type="EMBL" id="VCAZ01000011">
    <property type="protein sequence ID" value="TSK38428.1"/>
    <property type="molecule type" value="Genomic_DNA"/>
</dbReference>
<dbReference type="OrthoDB" id="416622at2759"/>
<keyword evidence="7 13" id="KW-0129">CBS domain</keyword>
<keyword evidence="6 12" id="KW-0520">NAD</keyword>
<comment type="catalytic activity">
    <reaction evidence="11 12">
        <text>IMP + NAD(+) + H2O = XMP + NADH + H(+)</text>
        <dbReference type="Rhea" id="RHEA:11708"/>
        <dbReference type="ChEBI" id="CHEBI:15377"/>
        <dbReference type="ChEBI" id="CHEBI:15378"/>
        <dbReference type="ChEBI" id="CHEBI:57464"/>
        <dbReference type="ChEBI" id="CHEBI:57540"/>
        <dbReference type="ChEBI" id="CHEBI:57945"/>
        <dbReference type="ChEBI" id="CHEBI:58053"/>
        <dbReference type="EC" id="1.1.1.205"/>
    </reaction>
</comment>
<dbReference type="GO" id="GO:0046872">
    <property type="term" value="F:metal ion binding"/>
    <property type="evidence" value="ECO:0007669"/>
    <property type="project" value="UniProtKB-UniRule"/>
</dbReference>
<comment type="activity regulation">
    <text evidence="12">Mycophenolic acid (MPA) is a non-competitive inhibitor that prevents formation of the closed enzyme conformation by binding to the same site as the amobile flap. In contrast, mizoribine monophosphate (MZP) is a competitive inhibitor that induces the closed conformation. MPA is a potent inhibitor of mammalian IMPDHs but a poor inhibitor of the bacterial enzymes. MZP is a more potent inhibitor of bacterial IMPDH.</text>
</comment>
<evidence type="ECO:0000256" key="6">
    <source>
        <dbReference type="ARBA" id="ARBA00023027"/>
    </source>
</evidence>
<dbReference type="Pfam" id="PF01070">
    <property type="entry name" value="FMN_dh"/>
    <property type="match status" value="1"/>
</dbReference>
<feature type="binding site" evidence="12">
    <location>
        <begin position="354"/>
        <end position="356"/>
    </location>
    <ligand>
        <name>NAD(+)</name>
        <dbReference type="ChEBI" id="CHEBI:57540"/>
    </ligand>
</feature>
<dbReference type="FunFam" id="3.20.20.70:FF:000424">
    <property type="entry name" value="Inosine-5'-monophosphate dehydrogenase 2"/>
    <property type="match status" value="2"/>
</dbReference>
<dbReference type="Gene3D" id="3.20.20.70">
    <property type="entry name" value="Aldolase class I"/>
    <property type="match status" value="2"/>
</dbReference>
<dbReference type="GO" id="GO:0005737">
    <property type="term" value="C:cytoplasm"/>
    <property type="evidence" value="ECO:0007669"/>
    <property type="project" value="UniProtKB-SubCell"/>
</dbReference>
<dbReference type="HAMAP" id="MF_01964">
    <property type="entry name" value="IMPDH"/>
    <property type="match status" value="1"/>
</dbReference>
<dbReference type="Pfam" id="PF00571">
    <property type="entry name" value="CBS"/>
    <property type="match status" value="2"/>
</dbReference>
<keyword evidence="5 12" id="KW-0560">Oxidoreductase</keyword>
<evidence type="ECO:0000256" key="9">
    <source>
        <dbReference type="ARBA" id="ARBA00024330"/>
    </source>
</evidence>
<dbReference type="PANTHER" id="PTHR11911:SF74">
    <property type="entry name" value="INOSINE-5'-MONOPHOSPHATE DEHYDROGENASE 1"/>
    <property type="match status" value="1"/>
</dbReference>
<dbReference type="CDD" id="cd00381">
    <property type="entry name" value="IMPDH"/>
    <property type="match status" value="1"/>
</dbReference>
<evidence type="ECO:0000256" key="8">
    <source>
        <dbReference type="ARBA" id="ARBA00023242"/>
    </source>
</evidence>
<evidence type="ECO:0000313" key="16">
    <source>
        <dbReference type="EMBL" id="TSK38428.1"/>
    </source>
</evidence>
<evidence type="ECO:0000256" key="4">
    <source>
        <dbReference type="ARBA" id="ARBA00022755"/>
    </source>
</evidence>
<protein>
    <recommendedName>
        <fullName evidence="12">Inosine-5'-monophosphate dehydrogenase</fullName>
        <shortName evidence="12">IMP dehydrogenase</shortName>
        <shortName evidence="12">IMPD</shortName>
        <shortName evidence="12">IMPDH</shortName>
        <ecNumber evidence="12">1.1.1.205</ecNumber>
    </recommendedName>
</protein>
<evidence type="ECO:0000256" key="11">
    <source>
        <dbReference type="ARBA" id="ARBA00048028"/>
    </source>
</evidence>
<comment type="cofactor">
    <cofactor evidence="1">
        <name>FMN</name>
        <dbReference type="ChEBI" id="CHEBI:58210"/>
    </cofactor>
</comment>
<keyword evidence="17" id="KW-1185">Reference proteome</keyword>
<feature type="domain" description="CBS" evidence="15">
    <location>
        <begin position="194"/>
        <end position="255"/>
    </location>
</feature>
<dbReference type="GO" id="GO:0006177">
    <property type="term" value="P:GMP biosynthetic process"/>
    <property type="evidence" value="ECO:0007669"/>
    <property type="project" value="UniProtKB-UniRule"/>
</dbReference>
<dbReference type="FunFam" id="3.20.20.70:FF:000364">
    <property type="entry name" value="Inosine-5'-monophosphate dehydrogenase 2"/>
    <property type="match status" value="1"/>
</dbReference>
<dbReference type="InterPro" id="IPR001093">
    <property type="entry name" value="IMP_DH_GMPRt"/>
</dbReference>
<evidence type="ECO:0000256" key="2">
    <source>
        <dbReference type="ARBA" id="ARBA00022723"/>
    </source>
</evidence>
<dbReference type="Proteomes" id="UP000319801">
    <property type="component" value="Unassembled WGS sequence"/>
</dbReference>
<feature type="binding site" evidence="12">
    <location>
        <begin position="459"/>
        <end position="463"/>
    </location>
    <ligand>
        <name>IMP</name>
        <dbReference type="ChEBI" id="CHEBI:58053"/>
    </ligand>
</feature>
<feature type="active site" description="Proton acceptor" evidence="12">
    <location>
        <position position="477"/>
    </location>
</feature>
<keyword evidence="2 12" id="KW-0479">Metal-binding</keyword>
<keyword evidence="3 12" id="KW-0332">GMP biosynthesis</keyword>
<comment type="function">
    <text evidence="10">Catalyzes the conversion of inosine 5'-phosphate (IMP) to xanthosine 5'-phosphate (XMP), the first committed and rate-limiting step in the de novo synthesis of guanine nucleotides, and therefore plays an important role in the regulation of cell growth. Could also have a single-stranded nucleic acid-binding activity and could play a role in RNA and/or DNA metabolism. It may also have a role in the development of malignancy and the growth progression of some tumors.</text>
</comment>
<feature type="binding site" evidence="12">
    <location>
        <begin position="435"/>
        <end position="436"/>
    </location>
    <ligand>
        <name>IMP</name>
        <dbReference type="ChEBI" id="CHEBI:58053"/>
    </ligand>
</feature>
<dbReference type="SMART" id="SM01240">
    <property type="entry name" value="IMPDH"/>
    <property type="match status" value="1"/>
</dbReference>
<dbReference type="GO" id="GO:0003938">
    <property type="term" value="F:IMP dehydrogenase activity"/>
    <property type="evidence" value="ECO:0007669"/>
    <property type="project" value="UniProtKB-UniRule"/>
</dbReference>
<evidence type="ECO:0000313" key="17">
    <source>
        <dbReference type="Proteomes" id="UP000319801"/>
    </source>
</evidence>
<evidence type="ECO:0000256" key="5">
    <source>
        <dbReference type="ARBA" id="ARBA00023002"/>
    </source>
</evidence>
<comment type="pathway">
    <text evidence="9 12">Purine metabolism; XMP biosynthesis via de novo pathway; XMP from IMP: step 1/1.</text>
</comment>
<dbReference type="InterPro" id="IPR005990">
    <property type="entry name" value="IMP_DH"/>
</dbReference>
<dbReference type="InterPro" id="IPR000644">
    <property type="entry name" value="CBS_dom"/>
</dbReference>
<gene>
    <name evidence="12" type="primary">IMPDH</name>
    <name evidence="16" type="ORF">Baya_2844</name>
</gene>
<evidence type="ECO:0000256" key="1">
    <source>
        <dbReference type="ARBA" id="ARBA00001917"/>
    </source>
</evidence>
<feature type="domain" description="CBS" evidence="15">
    <location>
        <begin position="259"/>
        <end position="317"/>
    </location>
</feature>
<feature type="binding site" evidence="12">
    <location>
        <position position="489"/>
    </location>
    <ligand>
        <name>IMP</name>
        <dbReference type="ChEBI" id="CHEBI:58053"/>
    </ligand>
</feature>
<name>A0A556TQS4_BAGYA</name>
<evidence type="ECO:0000256" key="10">
    <source>
        <dbReference type="ARBA" id="ARBA00046101"/>
    </source>
</evidence>
<evidence type="ECO:0000256" key="13">
    <source>
        <dbReference type="PROSITE-ProRule" id="PRU00703"/>
    </source>
</evidence>
<dbReference type="GO" id="GO:0005634">
    <property type="term" value="C:nucleus"/>
    <property type="evidence" value="ECO:0007669"/>
    <property type="project" value="UniProtKB-SubCell"/>
</dbReference>
<dbReference type="InterPro" id="IPR013785">
    <property type="entry name" value="Aldolase_TIM"/>
</dbReference>
<organism evidence="16 17">
    <name type="scientific">Bagarius yarrelli</name>
    <name type="common">Goonch</name>
    <name type="synonym">Bagrus yarrelli</name>
    <dbReference type="NCBI Taxonomy" id="175774"/>
    <lineage>
        <taxon>Eukaryota</taxon>
        <taxon>Metazoa</taxon>
        <taxon>Chordata</taxon>
        <taxon>Craniata</taxon>
        <taxon>Vertebrata</taxon>
        <taxon>Euteleostomi</taxon>
        <taxon>Actinopterygii</taxon>
        <taxon>Neopterygii</taxon>
        <taxon>Teleostei</taxon>
        <taxon>Ostariophysi</taxon>
        <taxon>Siluriformes</taxon>
        <taxon>Sisoridae</taxon>
        <taxon>Sisorinae</taxon>
        <taxon>Bagarius</taxon>
    </lineage>
</organism>
<comment type="subunit">
    <text evidence="12">Homotetramer.</text>
</comment>
<comment type="cofactor">
    <cofactor evidence="12">
        <name>K(+)</name>
        <dbReference type="ChEBI" id="CHEBI:29103"/>
    </cofactor>
</comment>
<comment type="caution">
    <text evidence="16">The sequence shown here is derived from an EMBL/GenBank/DDBJ whole genome shotgun (WGS) entry which is preliminary data.</text>
</comment>
<dbReference type="PANTHER" id="PTHR11911">
    <property type="entry name" value="INOSINE-5-MONOPHOSPHATE DEHYDROGENASE RELATED"/>
    <property type="match status" value="1"/>
</dbReference>
<dbReference type="AlphaFoldDB" id="A0A556TQS4"/>
<dbReference type="InterPro" id="IPR000262">
    <property type="entry name" value="FMN-dep_DH"/>
</dbReference>
<accession>A0A556TQS4</accession>
<proteinExistence type="inferred from homology"/>
<feature type="binding site" evidence="12">
    <location>
        <begin position="412"/>
        <end position="414"/>
    </location>
    <ligand>
        <name>IMP</name>
        <dbReference type="ChEBI" id="CHEBI:58053"/>
    </ligand>
</feature>
<dbReference type="GO" id="GO:0000166">
    <property type="term" value="F:nucleotide binding"/>
    <property type="evidence" value="ECO:0007669"/>
    <property type="project" value="UniProtKB-UniRule"/>
</dbReference>
<reference evidence="16 17" key="1">
    <citation type="journal article" date="2019" name="Genome Biol. Evol.">
        <title>Whole-Genome Sequencing of the Giant Devil Catfish, Bagarius yarrelli.</title>
        <authorList>
            <person name="Jiang W."/>
            <person name="Lv Y."/>
            <person name="Cheng L."/>
            <person name="Yang K."/>
            <person name="Chao B."/>
            <person name="Wang X."/>
            <person name="Li Y."/>
            <person name="Pan X."/>
            <person name="You X."/>
            <person name="Zhang Y."/>
            <person name="Yang J."/>
            <person name="Li J."/>
            <person name="Zhang X."/>
            <person name="Liu S."/>
            <person name="Sun C."/>
            <person name="Yang J."/>
            <person name="Shi Q."/>
        </authorList>
    </citation>
    <scope>NUCLEOTIDE SEQUENCE [LARGE SCALE GENOMIC DNA]</scope>
    <source>
        <strain evidence="16">JWS20170419001</strain>
        <tissue evidence="16">Muscle</tissue>
    </source>
</reference>
<dbReference type="SMART" id="SM00116">
    <property type="entry name" value="CBS"/>
    <property type="match status" value="2"/>
</dbReference>
<feature type="region of interest" description="Disordered" evidence="14">
    <location>
        <begin position="31"/>
        <end position="62"/>
    </location>
</feature>
<evidence type="ECO:0000259" key="15">
    <source>
        <dbReference type="PROSITE" id="PS51371"/>
    </source>
</evidence>